<evidence type="ECO:0000256" key="1">
    <source>
        <dbReference type="SAM" id="MobiDB-lite"/>
    </source>
</evidence>
<dbReference type="PANTHER" id="PTHR34756">
    <property type="entry name" value="CELL DIVISION CYCLE-ASSOCIATED PROTEIN 3"/>
    <property type="match status" value="1"/>
</dbReference>
<accession>A0A5F8H2Q1</accession>
<keyword evidence="3" id="KW-1185">Reference proteome</keyword>
<evidence type="ECO:0008006" key="4">
    <source>
        <dbReference type="Google" id="ProtNLM"/>
    </source>
</evidence>
<proteinExistence type="predicted"/>
<name>A0A5F8H2Q1_MONDO</name>
<protein>
    <recommendedName>
        <fullName evidence="4">Cell division cycle associated 3</fullName>
    </recommendedName>
</protein>
<dbReference type="STRING" id="13616.ENSMODP00000054083"/>
<feature type="region of interest" description="Disordered" evidence="1">
    <location>
        <begin position="241"/>
        <end position="330"/>
    </location>
</feature>
<dbReference type="OMA" id="KITGRAW"/>
<dbReference type="GeneTree" id="ENSGT00390000017343"/>
<feature type="region of interest" description="Disordered" evidence="1">
    <location>
        <begin position="202"/>
        <end position="227"/>
    </location>
</feature>
<dbReference type="Bgee" id="ENSMODG00000018146">
    <property type="expression patterns" value="Expressed in hindlimb bud and 19 other cell types or tissues"/>
</dbReference>
<feature type="region of interest" description="Disordered" evidence="1">
    <location>
        <begin position="139"/>
        <end position="189"/>
    </location>
</feature>
<feature type="compositionally biased region" description="Polar residues" evidence="1">
    <location>
        <begin position="241"/>
        <end position="257"/>
    </location>
</feature>
<dbReference type="PANTHER" id="PTHR34756:SF1">
    <property type="entry name" value="CELL DIVISION CYCLE-ASSOCIATED PROTEIN 3"/>
    <property type="match status" value="1"/>
</dbReference>
<reference evidence="2 3" key="1">
    <citation type="journal article" date="2007" name="Nature">
        <title>Genome of the marsupial Monodelphis domestica reveals innovation in non-coding sequences.</title>
        <authorList>
            <person name="Mikkelsen T.S."/>
            <person name="Wakefield M.J."/>
            <person name="Aken B."/>
            <person name="Amemiya C.T."/>
            <person name="Chang J.L."/>
            <person name="Duke S."/>
            <person name="Garber M."/>
            <person name="Gentles A.J."/>
            <person name="Goodstadt L."/>
            <person name="Heger A."/>
            <person name="Jurka J."/>
            <person name="Kamal M."/>
            <person name="Mauceli E."/>
            <person name="Searle S.M."/>
            <person name="Sharpe T."/>
            <person name="Baker M.L."/>
            <person name="Batzer M.A."/>
            <person name="Benos P.V."/>
            <person name="Belov K."/>
            <person name="Clamp M."/>
            <person name="Cook A."/>
            <person name="Cuff J."/>
            <person name="Das R."/>
            <person name="Davidow L."/>
            <person name="Deakin J.E."/>
            <person name="Fazzari M.J."/>
            <person name="Glass J.L."/>
            <person name="Grabherr M."/>
            <person name="Greally J.M."/>
            <person name="Gu W."/>
            <person name="Hore T.A."/>
            <person name="Huttley G.A."/>
            <person name="Kleber M."/>
            <person name="Jirtle R.L."/>
            <person name="Koina E."/>
            <person name="Lee J.T."/>
            <person name="Mahony S."/>
            <person name="Marra M.A."/>
            <person name="Miller R.D."/>
            <person name="Nicholls R.D."/>
            <person name="Oda M."/>
            <person name="Papenfuss A.T."/>
            <person name="Parra Z.E."/>
            <person name="Pollock D.D."/>
            <person name="Ray D.A."/>
            <person name="Schein J.E."/>
            <person name="Speed T.P."/>
            <person name="Thompson K."/>
            <person name="VandeBerg J.L."/>
            <person name="Wade C.M."/>
            <person name="Walker J.A."/>
            <person name="Waters P.D."/>
            <person name="Webber C."/>
            <person name="Weidman J.R."/>
            <person name="Xie X."/>
            <person name="Zody M.C."/>
            <person name="Baldwin J."/>
            <person name="Abdouelleil A."/>
            <person name="Abdulkadir J."/>
            <person name="Abebe A."/>
            <person name="Abera B."/>
            <person name="Abreu J."/>
            <person name="Acer S.C."/>
            <person name="Aftuck L."/>
            <person name="Alexander A."/>
            <person name="An P."/>
            <person name="Anderson E."/>
            <person name="Anderson S."/>
            <person name="Arachi H."/>
            <person name="Azer M."/>
            <person name="Bachantsang P."/>
            <person name="Barry A."/>
            <person name="Bayul T."/>
            <person name="Berlin A."/>
            <person name="Bessette D."/>
            <person name="Bloom T."/>
            <person name="Bloom T."/>
            <person name="Boguslavskiy L."/>
            <person name="Bonnet C."/>
            <person name="Boukhgalter B."/>
            <person name="Bourzgui I."/>
            <person name="Brown A."/>
            <person name="Cahill P."/>
            <person name="Channer S."/>
            <person name="Cheshatsang Y."/>
            <person name="Chuda L."/>
            <person name="Citroen M."/>
            <person name="Collymore A."/>
            <person name="Cooke P."/>
            <person name="Costello M."/>
            <person name="D'Aco K."/>
            <person name="Daza R."/>
            <person name="De Haan G."/>
            <person name="DeGray S."/>
            <person name="DeMaso C."/>
            <person name="Dhargay N."/>
            <person name="Dooley K."/>
            <person name="Dooley E."/>
            <person name="Doricent M."/>
            <person name="Dorje P."/>
            <person name="Dorjee K."/>
            <person name="Dupes A."/>
            <person name="Elong R."/>
            <person name="Falk J."/>
            <person name="Farina A."/>
            <person name="Faro S."/>
            <person name="Ferguson D."/>
            <person name="Fisher S."/>
            <person name="Foley C.D."/>
            <person name="Franke A."/>
            <person name="Friedrich D."/>
            <person name="Gadbois L."/>
            <person name="Gearin G."/>
            <person name="Gearin C.R."/>
            <person name="Giannoukos G."/>
            <person name="Goode T."/>
            <person name="Graham J."/>
            <person name="Grandbois E."/>
            <person name="Grewal S."/>
            <person name="Gyaltsen K."/>
            <person name="Hafez N."/>
            <person name="Hagos B."/>
            <person name="Hall J."/>
            <person name="Henson C."/>
            <person name="Hollinger A."/>
            <person name="Honan T."/>
            <person name="Huard M.D."/>
            <person name="Hughes L."/>
            <person name="Hurhula B."/>
            <person name="Husby M.E."/>
            <person name="Kamat A."/>
            <person name="Kanga B."/>
            <person name="Kashin S."/>
            <person name="Khazanovich D."/>
            <person name="Kisner P."/>
            <person name="Lance K."/>
            <person name="Lara M."/>
            <person name="Lee W."/>
            <person name="Lennon N."/>
            <person name="Letendre F."/>
            <person name="LeVine R."/>
            <person name="Lipovsky A."/>
            <person name="Liu X."/>
            <person name="Liu J."/>
            <person name="Liu S."/>
            <person name="Lokyitsang T."/>
            <person name="Lokyitsang Y."/>
            <person name="Lubonja R."/>
            <person name="Lui A."/>
            <person name="MacDonald P."/>
            <person name="Magnisalis V."/>
            <person name="Maru K."/>
            <person name="Matthews C."/>
            <person name="McCusker W."/>
            <person name="McDonough S."/>
            <person name="Mehta T."/>
            <person name="Meldrim J."/>
            <person name="Meneus L."/>
            <person name="Mihai O."/>
            <person name="Mihalev A."/>
            <person name="Mihova T."/>
            <person name="Mittelman R."/>
            <person name="Mlenga V."/>
            <person name="Montmayeur A."/>
            <person name="Mulrain L."/>
            <person name="Navidi A."/>
            <person name="Naylor J."/>
            <person name="Negash T."/>
            <person name="Nguyen T."/>
            <person name="Nguyen N."/>
            <person name="Nicol R."/>
            <person name="Norbu C."/>
            <person name="Norbu N."/>
            <person name="Novod N."/>
            <person name="O'Neill B."/>
            <person name="Osman S."/>
            <person name="Markiewicz E."/>
            <person name="Oyono O.L."/>
            <person name="Patti C."/>
            <person name="Phunkhang P."/>
            <person name="Pierre F."/>
            <person name="Priest M."/>
            <person name="Raghuraman S."/>
            <person name="Rege F."/>
            <person name="Reyes R."/>
            <person name="Rise C."/>
            <person name="Rogov P."/>
            <person name="Ross K."/>
            <person name="Ryan E."/>
            <person name="Settipalli S."/>
            <person name="Shea T."/>
            <person name="Sherpa N."/>
            <person name="Shi L."/>
            <person name="Shih D."/>
            <person name="Sparrow T."/>
            <person name="Spaulding J."/>
            <person name="Stalker J."/>
            <person name="Stange-Thomann N."/>
            <person name="Stavropoulos S."/>
            <person name="Stone C."/>
            <person name="Strader C."/>
            <person name="Tesfaye S."/>
            <person name="Thomson T."/>
            <person name="Thoulutsang Y."/>
            <person name="Thoulutsang D."/>
            <person name="Topham K."/>
            <person name="Topping I."/>
            <person name="Tsamla T."/>
            <person name="Vassiliev H."/>
            <person name="Vo A."/>
            <person name="Wangchuk T."/>
            <person name="Wangdi T."/>
            <person name="Weiand M."/>
            <person name="Wilkinson J."/>
            <person name="Wilson A."/>
            <person name="Yadav S."/>
            <person name="Young G."/>
            <person name="Yu Q."/>
            <person name="Zembek L."/>
            <person name="Zhong D."/>
            <person name="Zimmer A."/>
            <person name="Zwirko Z."/>
            <person name="Jaffe D.B."/>
            <person name="Alvarez P."/>
            <person name="Brockman W."/>
            <person name="Butler J."/>
            <person name="Chin C."/>
            <person name="Gnerre S."/>
            <person name="MacCallum I."/>
            <person name="Graves J.A."/>
            <person name="Ponting C.P."/>
            <person name="Breen M."/>
            <person name="Samollow P.B."/>
            <person name="Lander E.S."/>
            <person name="Lindblad-Toh K."/>
        </authorList>
    </citation>
    <scope>NUCLEOTIDE SEQUENCE [LARGE SCALE GENOMIC DNA]</scope>
</reference>
<feature type="compositionally biased region" description="Polar residues" evidence="1">
    <location>
        <begin position="139"/>
        <end position="166"/>
    </location>
</feature>
<dbReference type="Ensembl" id="ENSMODT00000061828.1">
    <property type="protein sequence ID" value="ENSMODP00000054083.1"/>
    <property type="gene ID" value="ENSMODG00000018146.3"/>
</dbReference>
<dbReference type="InterPro" id="IPR038832">
    <property type="entry name" value="CDCA3"/>
</dbReference>
<organism evidence="2 3">
    <name type="scientific">Monodelphis domestica</name>
    <name type="common">Gray short-tailed opossum</name>
    <dbReference type="NCBI Taxonomy" id="13616"/>
    <lineage>
        <taxon>Eukaryota</taxon>
        <taxon>Metazoa</taxon>
        <taxon>Chordata</taxon>
        <taxon>Craniata</taxon>
        <taxon>Vertebrata</taxon>
        <taxon>Euteleostomi</taxon>
        <taxon>Mammalia</taxon>
        <taxon>Metatheria</taxon>
        <taxon>Didelphimorphia</taxon>
        <taxon>Didelphidae</taxon>
        <taxon>Monodelphis</taxon>
    </lineage>
</organism>
<dbReference type="AlphaFoldDB" id="A0A5F8H2Q1"/>
<dbReference type="FunCoup" id="A0A5F8H2Q1">
    <property type="interactions" value="42"/>
</dbReference>
<dbReference type="Proteomes" id="UP000002280">
    <property type="component" value="Chromosome 8"/>
</dbReference>
<reference evidence="2" key="2">
    <citation type="submission" date="2025-08" db="UniProtKB">
        <authorList>
            <consortium name="Ensembl"/>
        </authorList>
    </citation>
    <scope>IDENTIFICATION</scope>
</reference>
<reference evidence="2" key="3">
    <citation type="submission" date="2025-09" db="UniProtKB">
        <authorList>
            <consortium name="Ensembl"/>
        </authorList>
    </citation>
    <scope>IDENTIFICATION</scope>
</reference>
<dbReference type="InParanoid" id="A0A5F8H2Q1"/>
<sequence>MTWMGLSKVTLRIKSRVEKGMEEGWGTEEISLQTEGTDSEMESAAERPSEMSIAASASRSSMWLKIQSTARSRLLFWERGKVLPSSRPRGQLTGGAVRMGSAKSIPATPARPAPCNKHLAHVTDPRSPSAGILRTPIQVESSPQLSPSAMEQQQKATTKYIQQPQDSDPRSPTFGIIRTPMKTSTVDPSNQLVKQLSEAFGAEASKPEHSTEPALPVKFSSQPEQDLSPFSLERQIPPASLSQIEVSRKQTNTTEVTEQLPAPRMTSQDPDKFLRGSETPCSSGSKPPRRKPASKVLGRSPLTTLQDDNSPGPLMPRQGKRSTVLSENVGDRKEGAILVTGHPLKITGWAWDQGHNKENQHCSLVEN</sequence>
<feature type="region of interest" description="Disordered" evidence="1">
    <location>
        <begin position="87"/>
        <end position="115"/>
    </location>
</feature>
<evidence type="ECO:0000313" key="2">
    <source>
        <dbReference type="Ensembl" id="ENSMODP00000054083.1"/>
    </source>
</evidence>
<evidence type="ECO:0000313" key="3">
    <source>
        <dbReference type="Proteomes" id="UP000002280"/>
    </source>
</evidence>